<dbReference type="VEuPathDB" id="VectorBase:AALB014257"/>
<feature type="compositionally biased region" description="Basic and acidic residues" evidence="1">
    <location>
        <begin position="1"/>
        <end position="16"/>
    </location>
</feature>
<protein>
    <submittedName>
        <fullName evidence="2">Uncharacterized protein</fullName>
    </submittedName>
</protein>
<reference evidence="2" key="2">
    <citation type="submission" date="2022-08" db="UniProtKB">
        <authorList>
            <consortium name="EnsemblMetazoa"/>
        </authorList>
    </citation>
    <scope>IDENTIFICATION</scope>
    <source>
        <strain evidence="2">STECLA/ALBI9_A</strain>
    </source>
</reference>
<dbReference type="EnsemblMetazoa" id="AALB014257-RA">
    <property type="protein sequence ID" value="AALB014257-PA"/>
    <property type="gene ID" value="AALB014257"/>
</dbReference>
<name>A0A182FX81_ANOAL</name>
<sequence>MRDSRPHYHTSRDANARKNLYKKNSSYSPVRGGVRVSVSCPSCLFVLLRSAFV</sequence>
<feature type="region of interest" description="Disordered" evidence="1">
    <location>
        <begin position="1"/>
        <end position="25"/>
    </location>
</feature>
<organism evidence="2 3">
    <name type="scientific">Anopheles albimanus</name>
    <name type="common">New world malaria mosquito</name>
    <dbReference type="NCBI Taxonomy" id="7167"/>
    <lineage>
        <taxon>Eukaryota</taxon>
        <taxon>Metazoa</taxon>
        <taxon>Ecdysozoa</taxon>
        <taxon>Arthropoda</taxon>
        <taxon>Hexapoda</taxon>
        <taxon>Insecta</taxon>
        <taxon>Pterygota</taxon>
        <taxon>Neoptera</taxon>
        <taxon>Endopterygota</taxon>
        <taxon>Diptera</taxon>
        <taxon>Nematocera</taxon>
        <taxon>Culicoidea</taxon>
        <taxon>Culicidae</taxon>
        <taxon>Anophelinae</taxon>
        <taxon>Anopheles</taxon>
    </lineage>
</organism>
<dbReference type="AlphaFoldDB" id="A0A182FX81"/>
<dbReference type="Proteomes" id="UP000069272">
    <property type="component" value="Chromosome 2R"/>
</dbReference>
<evidence type="ECO:0000313" key="2">
    <source>
        <dbReference type="EnsemblMetazoa" id="AALB014257-PA"/>
    </source>
</evidence>
<reference evidence="2 3" key="1">
    <citation type="journal article" date="2017" name="G3 (Bethesda)">
        <title>The Physical Genome Mapping of Anopheles albimanus Corrected Scaffold Misassemblies and Identified Interarm Rearrangements in Genus Anopheles.</title>
        <authorList>
            <person name="Artemov G.N."/>
            <person name="Peery A.N."/>
            <person name="Jiang X."/>
            <person name="Tu Z."/>
            <person name="Stegniy V.N."/>
            <person name="Sharakhova M.V."/>
            <person name="Sharakhov I.V."/>
        </authorList>
    </citation>
    <scope>NUCLEOTIDE SEQUENCE [LARGE SCALE GENOMIC DNA]</scope>
    <source>
        <strain evidence="2 3">ALBI9_A</strain>
    </source>
</reference>
<evidence type="ECO:0000256" key="1">
    <source>
        <dbReference type="SAM" id="MobiDB-lite"/>
    </source>
</evidence>
<keyword evidence="3" id="KW-1185">Reference proteome</keyword>
<evidence type="ECO:0000313" key="3">
    <source>
        <dbReference type="Proteomes" id="UP000069272"/>
    </source>
</evidence>
<accession>A0A182FX81</accession>
<proteinExistence type="predicted"/>